<dbReference type="Gene3D" id="2.60.120.560">
    <property type="entry name" value="Exo-inulinase, domain 1"/>
    <property type="match status" value="1"/>
</dbReference>
<dbReference type="InterPro" id="IPR010496">
    <property type="entry name" value="AL/BT2_dom"/>
</dbReference>
<gene>
    <name evidence="2" type="ORF">I5907_04030</name>
</gene>
<dbReference type="Pfam" id="PF06439">
    <property type="entry name" value="3keto-disac_hyd"/>
    <property type="match status" value="1"/>
</dbReference>
<keyword evidence="3" id="KW-1185">Reference proteome</keyword>
<evidence type="ECO:0000259" key="1">
    <source>
        <dbReference type="Pfam" id="PF06439"/>
    </source>
</evidence>
<dbReference type="EMBL" id="JADWYR010000001">
    <property type="protein sequence ID" value="MBG9375388.1"/>
    <property type="molecule type" value="Genomic_DNA"/>
</dbReference>
<evidence type="ECO:0000313" key="2">
    <source>
        <dbReference type="EMBL" id="MBG9375388.1"/>
    </source>
</evidence>
<sequence length="251" mass="27540">MKLLALGAMVALGLTACGTGEDKADATDTTQTDTTAMSTNTDTGWISLFDGSTLNGWHTYGKSAPGKAWSVDSGAIFLNASAKKDYQTEGGGDLVTSDEFENFDLKLDWKISRNGNSGIIFYVHEDTAKYKETWHTGLEMQVLDNDGHSDGKIPKHRAANLYDLIAASPENVKAPGEWNQAEIISNNGQLDLYLNGTKVVSTTLWDDNWKKLVAGSKFKDKADWGTFKKGHIALQDHGNDVWFKNIMIKKL</sequence>
<organism evidence="2 3">
    <name type="scientific">Panacibacter microcysteis</name>
    <dbReference type="NCBI Taxonomy" id="2793269"/>
    <lineage>
        <taxon>Bacteria</taxon>
        <taxon>Pseudomonadati</taxon>
        <taxon>Bacteroidota</taxon>
        <taxon>Chitinophagia</taxon>
        <taxon>Chitinophagales</taxon>
        <taxon>Chitinophagaceae</taxon>
        <taxon>Panacibacter</taxon>
    </lineage>
</organism>
<dbReference type="RefSeq" id="WP_196989442.1">
    <property type="nucleotide sequence ID" value="NZ_JADWYR010000001.1"/>
</dbReference>
<evidence type="ECO:0000313" key="3">
    <source>
        <dbReference type="Proteomes" id="UP000628448"/>
    </source>
</evidence>
<dbReference type="AlphaFoldDB" id="A0A931GVS1"/>
<reference evidence="2" key="1">
    <citation type="submission" date="2020-11" db="EMBL/GenBank/DDBJ databases">
        <title>Bacterial whole genome sequence for Panacibacter sp. DH6.</title>
        <authorList>
            <person name="Le V."/>
            <person name="Ko S."/>
            <person name="Ahn C.-Y."/>
            <person name="Oh H.-M."/>
        </authorList>
    </citation>
    <scope>NUCLEOTIDE SEQUENCE</scope>
    <source>
        <strain evidence="2">DH6</strain>
    </source>
</reference>
<proteinExistence type="predicted"/>
<accession>A0A931GVS1</accession>
<dbReference type="GO" id="GO:0016787">
    <property type="term" value="F:hydrolase activity"/>
    <property type="evidence" value="ECO:0007669"/>
    <property type="project" value="InterPro"/>
</dbReference>
<comment type="caution">
    <text evidence="2">The sequence shown here is derived from an EMBL/GenBank/DDBJ whole genome shotgun (WGS) entry which is preliminary data.</text>
</comment>
<dbReference type="PROSITE" id="PS51257">
    <property type="entry name" value="PROKAR_LIPOPROTEIN"/>
    <property type="match status" value="1"/>
</dbReference>
<dbReference type="Proteomes" id="UP000628448">
    <property type="component" value="Unassembled WGS sequence"/>
</dbReference>
<feature type="domain" description="3-keto-alpha-glucoside-1,2-lyase/3-keto-2-hydroxy-glucal hydratase" evidence="1">
    <location>
        <begin position="44"/>
        <end position="249"/>
    </location>
</feature>
<protein>
    <submittedName>
        <fullName evidence="2">DUF1080 domain-containing protein</fullName>
    </submittedName>
</protein>
<name>A0A931GVS1_9BACT</name>